<evidence type="ECO:0000313" key="3">
    <source>
        <dbReference type="Proteomes" id="UP000054166"/>
    </source>
</evidence>
<dbReference type="PROSITE" id="PS50011">
    <property type="entry name" value="PROTEIN_KINASE_DOM"/>
    <property type="match status" value="1"/>
</dbReference>
<sequence length="437" mass="49584">MPPTLHLWSGNSIEYRAAVARIDARRTAIIQIEAGLDKLKILAASLVNVPCLTAITQATRQVIIGAQQVRTLKMQALMVAEEVLQISLSVAYFVQVNNVTEADMRLSLKKKLYRFAGELEDMSKWIDGFVLRNCFSRVFRLLWNASYSWNIVKCKETLKYNRKILFRDYCEYHPIRIELTLALKEQETARVEDETACDPQHTEVENELIPGPVDLTANICRMDQHPIAHGGFADIWRATWITPSGTCIVAVKVLRYSMSNSEVQAKMTKRLHREIRIWKTFTHDNVLPFHGTTSGFGPHKAMVCSWAQNGNLNDYLRDSEVRLRLSDRSNLLRDIAAGLSYLHSFKIIHGDLTGSNVLIDSNEKARLSDFGMSTIIADCQGSNSFFSTTIGGAIRWSDVALYRFEQAPALSIYTDLYSFGSVMLQARINPNLWIQRD</sequence>
<feature type="domain" description="Protein kinase" evidence="1">
    <location>
        <begin position="221"/>
        <end position="437"/>
    </location>
</feature>
<evidence type="ECO:0000313" key="2">
    <source>
        <dbReference type="EMBL" id="KIM78461.1"/>
    </source>
</evidence>
<dbReference type="EMBL" id="KN833016">
    <property type="protein sequence ID" value="KIM78461.1"/>
    <property type="molecule type" value="Genomic_DNA"/>
</dbReference>
<dbReference type="InterPro" id="IPR011009">
    <property type="entry name" value="Kinase-like_dom_sf"/>
</dbReference>
<reference evidence="3" key="2">
    <citation type="submission" date="2015-01" db="EMBL/GenBank/DDBJ databases">
        <title>Evolutionary Origins and Diversification of the Mycorrhizal Mutualists.</title>
        <authorList>
            <consortium name="DOE Joint Genome Institute"/>
            <consortium name="Mycorrhizal Genomics Consortium"/>
            <person name="Kohler A."/>
            <person name="Kuo A."/>
            <person name="Nagy L.G."/>
            <person name="Floudas D."/>
            <person name="Copeland A."/>
            <person name="Barry K.W."/>
            <person name="Cichocki N."/>
            <person name="Veneault-Fourrey C."/>
            <person name="LaButti K."/>
            <person name="Lindquist E.A."/>
            <person name="Lipzen A."/>
            <person name="Lundell T."/>
            <person name="Morin E."/>
            <person name="Murat C."/>
            <person name="Riley R."/>
            <person name="Ohm R."/>
            <person name="Sun H."/>
            <person name="Tunlid A."/>
            <person name="Henrissat B."/>
            <person name="Grigoriev I.V."/>
            <person name="Hibbett D.S."/>
            <person name="Martin F."/>
        </authorList>
    </citation>
    <scope>NUCLEOTIDE SEQUENCE [LARGE SCALE GENOMIC DNA]</scope>
    <source>
        <strain evidence="3">F 1598</strain>
    </source>
</reference>
<dbReference type="Pfam" id="PF07714">
    <property type="entry name" value="PK_Tyr_Ser-Thr"/>
    <property type="match status" value="1"/>
</dbReference>
<dbReference type="GO" id="GO:0004674">
    <property type="term" value="F:protein serine/threonine kinase activity"/>
    <property type="evidence" value="ECO:0007669"/>
    <property type="project" value="TreeGrafter"/>
</dbReference>
<dbReference type="InterPro" id="IPR001245">
    <property type="entry name" value="Ser-Thr/Tyr_kinase_cat_dom"/>
</dbReference>
<dbReference type="GO" id="GO:0005524">
    <property type="term" value="F:ATP binding"/>
    <property type="evidence" value="ECO:0007669"/>
    <property type="project" value="InterPro"/>
</dbReference>
<dbReference type="InParanoid" id="A0A0C3FEY3"/>
<dbReference type="STRING" id="765440.A0A0C3FEY3"/>
<dbReference type="InterPro" id="IPR000719">
    <property type="entry name" value="Prot_kinase_dom"/>
</dbReference>
<protein>
    <recommendedName>
        <fullName evidence="1">Protein kinase domain-containing protein</fullName>
    </recommendedName>
</protein>
<dbReference type="PROSITE" id="PS00109">
    <property type="entry name" value="PROTEIN_KINASE_TYR"/>
    <property type="match status" value="1"/>
</dbReference>
<gene>
    <name evidence="2" type="ORF">PILCRDRAFT_90617</name>
</gene>
<dbReference type="InterPro" id="IPR008266">
    <property type="entry name" value="Tyr_kinase_AS"/>
</dbReference>
<evidence type="ECO:0000259" key="1">
    <source>
        <dbReference type="PROSITE" id="PS50011"/>
    </source>
</evidence>
<organism evidence="2 3">
    <name type="scientific">Piloderma croceum (strain F 1598)</name>
    <dbReference type="NCBI Taxonomy" id="765440"/>
    <lineage>
        <taxon>Eukaryota</taxon>
        <taxon>Fungi</taxon>
        <taxon>Dikarya</taxon>
        <taxon>Basidiomycota</taxon>
        <taxon>Agaricomycotina</taxon>
        <taxon>Agaricomycetes</taxon>
        <taxon>Agaricomycetidae</taxon>
        <taxon>Atheliales</taxon>
        <taxon>Atheliaceae</taxon>
        <taxon>Piloderma</taxon>
    </lineage>
</organism>
<proteinExistence type="predicted"/>
<dbReference type="HOGENOM" id="CLU_627159_0_0_1"/>
<dbReference type="Proteomes" id="UP000054166">
    <property type="component" value="Unassembled WGS sequence"/>
</dbReference>
<dbReference type="Gene3D" id="1.10.510.10">
    <property type="entry name" value="Transferase(Phosphotransferase) domain 1"/>
    <property type="match status" value="1"/>
</dbReference>
<dbReference type="InterPro" id="IPR051681">
    <property type="entry name" value="Ser/Thr_Kinases-Pseudokinases"/>
</dbReference>
<dbReference type="PANTHER" id="PTHR44329">
    <property type="entry name" value="SERINE/THREONINE-PROTEIN KINASE TNNI3K-RELATED"/>
    <property type="match status" value="1"/>
</dbReference>
<dbReference type="OrthoDB" id="346907at2759"/>
<reference evidence="2 3" key="1">
    <citation type="submission" date="2014-04" db="EMBL/GenBank/DDBJ databases">
        <authorList>
            <consortium name="DOE Joint Genome Institute"/>
            <person name="Kuo A."/>
            <person name="Tarkka M."/>
            <person name="Buscot F."/>
            <person name="Kohler A."/>
            <person name="Nagy L.G."/>
            <person name="Floudas D."/>
            <person name="Copeland A."/>
            <person name="Barry K.W."/>
            <person name="Cichocki N."/>
            <person name="Veneault-Fourrey C."/>
            <person name="LaButti K."/>
            <person name="Lindquist E.A."/>
            <person name="Lipzen A."/>
            <person name="Lundell T."/>
            <person name="Morin E."/>
            <person name="Murat C."/>
            <person name="Sun H."/>
            <person name="Tunlid A."/>
            <person name="Henrissat B."/>
            <person name="Grigoriev I.V."/>
            <person name="Hibbett D.S."/>
            <person name="Martin F."/>
            <person name="Nordberg H.P."/>
            <person name="Cantor M.N."/>
            <person name="Hua S.X."/>
        </authorList>
    </citation>
    <scope>NUCLEOTIDE SEQUENCE [LARGE SCALE GENOMIC DNA]</scope>
    <source>
        <strain evidence="2 3">F 1598</strain>
    </source>
</reference>
<name>A0A0C3FEY3_PILCF</name>
<dbReference type="SUPFAM" id="SSF56112">
    <property type="entry name" value="Protein kinase-like (PK-like)"/>
    <property type="match status" value="1"/>
</dbReference>
<dbReference type="PANTHER" id="PTHR44329:SF214">
    <property type="entry name" value="PROTEIN KINASE DOMAIN-CONTAINING PROTEIN"/>
    <property type="match status" value="1"/>
</dbReference>
<accession>A0A0C3FEY3</accession>
<dbReference type="AlphaFoldDB" id="A0A0C3FEY3"/>
<keyword evidence="3" id="KW-1185">Reference proteome</keyword>